<comment type="function">
    <text evidence="4">Irreversibly catalyzes the reduction of fumarate to succinate.</text>
</comment>
<evidence type="ECO:0000313" key="8">
    <source>
        <dbReference type="Proteomes" id="UP001385951"/>
    </source>
</evidence>
<sequence>MGGALVEPDLEGVIVIGSGLAGLTTTLQLLQKGIKVTLLEKTDKFGGNSAKASSGINGAETKFQSEENKDSIEAFQQDTIKSGKGLSKPDLVKTLTKNSAAAIEWLSGDYLGIDLSKVTKLGGHSHARTHRGGGKLPPGFAIISELTKKLESYSNEAENLKIKKQASLKKLLFENNQVNGVEYILDDQIHQIKAKAVVLATGGFSASFDGEKSLLKKYRPDLLNLPLTNGVQTTGDGQRIAERDVGAKLIHMDHIQIHPTGFVQLKPNDELSSAANKWKFLCGELIRGIGGILISPQTGGRFVNELSTRDIVTDAIDKNCHISQKNLYGIEEDKKICLIVVGEKDYLKAKNHIDFYMFQNLMFKGTIKDLAKRVKDLNPYTEVKEDDLKNTLISYNKIIKSQGDRYGRLDFGNEFNLEQELYYGLVTPSIHFSMGGIEINQYGQAQNKEGQVIPNLYAVGEVSGGVHGGNRLGGSSLLECVVFGTVFPAFSNIGIENTSIQNEFDVSYPNSWLALQLARNEKDFNF</sequence>
<evidence type="ECO:0000256" key="2">
    <source>
        <dbReference type="ARBA" id="ARBA00022827"/>
    </source>
</evidence>
<protein>
    <recommendedName>
        <fullName evidence="4">Fumarate reductase</fullName>
        <ecNumber evidence="4">1.3.1.6</ecNumber>
    </recommendedName>
</protein>
<evidence type="ECO:0000256" key="3">
    <source>
        <dbReference type="ARBA" id="ARBA00023002"/>
    </source>
</evidence>
<proteinExistence type="inferred from homology"/>
<keyword evidence="5" id="KW-0175">Coiled coil</keyword>
<dbReference type="GO" id="GO:0016156">
    <property type="term" value="F:fumarate reductase (NADH) activity"/>
    <property type="evidence" value="ECO:0007669"/>
    <property type="project" value="UniProtKB-EC"/>
</dbReference>
<dbReference type="EC" id="1.3.1.6" evidence="4"/>
<comment type="cofactor">
    <cofactor evidence="4">
        <name>FAD</name>
        <dbReference type="ChEBI" id="CHEBI:57692"/>
    </cofactor>
    <text evidence="4">Binds 1 FAD per monomer.</text>
</comment>
<dbReference type="PANTHER" id="PTHR43400">
    <property type="entry name" value="FUMARATE REDUCTASE"/>
    <property type="match status" value="1"/>
</dbReference>
<dbReference type="InterPro" id="IPR036188">
    <property type="entry name" value="FAD/NAD-bd_sf"/>
</dbReference>
<feature type="domain" description="FAD-dependent oxidoreductase 2 FAD-binding" evidence="6">
    <location>
        <begin position="13"/>
        <end position="477"/>
    </location>
</feature>
<evidence type="ECO:0000259" key="6">
    <source>
        <dbReference type="Pfam" id="PF00890"/>
    </source>
</evidence>
<dbReference type="InterPro" id="IPR003953">
    <property type="entry name" value="FAD-dep_OxRdtase_2_FAD-bd"/>
</dbReference>
<dbReference type="Gene3D" id="3.90.700.10">
    <property type="entry name" value="Succinate dehydrogenase/fumarate reductase flavoprotein, catalytic domain"/>
    <property type="match status" value="1"/>
</dbReference>
<dbReference type="InterPro" id="IPR010960">
    <property type="entry name" value="Flavocytochrome_c"/>
</dbReference>
<dbReference type="EMBL" id="JASBNA010000095">
    <property type="protein sequence ID" value="KAK7677118.1"/>
    <property type="molecule type" value="Genomic_DNA"/>
</dbReference>
<feature type="coiled-coil region" evidence="5">
    <location>
        <begin position="143"/>
        <end position="170"/>
    </location>
</feature>
<evidence type="ECO:0000256" key="4">
    <source>
        <dbReference type="RuleBase" id="RU366062"/>
    </source>
</evidence>
<dbReference type="InterPro" id="IPR027477">
    <property type="entry name" value="Succ_DH/fumarate_Rdtase_cat_sf"/>
</dbReference>
<dbReference type="Gene3D" id="3.50.50.60">
    <property type="entry name" value="FAD/NAD(P)-binding domain"/>
    <property type="match status" value="1"/>
</dbReference>
<accession>A0AAW0FHQ4</accession>
<dbReference type="SUPFAM" id="SSF51905">
    <property type="entry name" value="FAD/NAD(P)-binding domain"/>
    <property type="match status" value="1"/>
</dbReference>
<evidence type="ECO:0000256" key="5">
    <source>
        <dbReference type="SAM" id="Coils"/>
    </source>
</evidence>
<dbReference type="AlphaFoldDB" id="A0AAW0FHQ4"/>
<evidence type="ECO:0000313" key="7">
    <source>
        <dbReference type="EMBL" id="KAK7677118.1"/>
    </source>
</evidence>
<comment type="similarity">
    <text evidence="4">Belongs to the FAD-dependent oxidoreductase 2 family. FRD/SDH subfamily.</text>
</comment>
<comment type="catalytic activity">
    <reaction evidence="4">
        <text>succinate + NAD(+) = fumarate + NADH + H(+)</text>
        <dbReference type="Rhea" id="RHEA:18281"/>
        <dbReference type="ChEBI" id="CHEBI:15378"/>
        <dbReference type="ChEBI" id="CHEBI:29806"/>
        <dbReference type="ChEBI" id="CHEBI:30031"/>
        <dbReference type="ChEBI" id="CHEBI:57540"/>
        <dbReference type="ChEBI" id="CHEBI:57945"/>
        <dbReference type="EC" id="1.3.1.6"/>
    </reaction>
</comment>
<dbReference type="Pfam" id="PF00890">
    <property type="entry name" value="FAD_binding_2"/>
    <property type="match status" value="1"/>
</dbReference>
<keyword evidence="8" id="KW-1185">Reference proteome</keyword>
<organism evidence="7 8">
    <name type="scientific">Cerrena zonata</name>
    <dbReference type="NCBI Taxonomy" id="2478898"/>
    <lineage>
        <taxon>Eukaryota</taxon>
        <taxon>Fungi</taxon>
        <taxon>Dikarya</taxon>
        <taxon>Basidiomycota</taxon>
        <taxon>Agaricomycotina</taxon>
        <taxon>Agaricomycetes</taxon>
        <taxon>Polyporales</taxon>
        <taxon>Cerrenaceae</taxon>
        <taxon>Cerrena</taxon>
    </lineage>
</organism>
<gene>
    <name evidence="7" type="ORF">QCA50_019932</name>
</gene>
<name>A0AAW0FHQ4_9APHY</name>
<dbReference type="SUPFAM" id="SSF56425">
    <property type="entry name" value="Succinate dehydrogenase/fumarate reductase flavoprotein, catalytic domain"/>
    <property type="match status" value="1"/>
</dbReference>
<keyword evidence="3 4" id="KW-0560">Oxidoreductase</keyword>
<comment type="caution">
    <text evidence="7">The sequence shown here is derived from an EMBL/GenBank/DDBJ whole genome shotgun (WGS) entry which is preliminary data.</text>
</comment>
<dbReference type="NCBIfam" id="TIGR01813">
    <property type="entry name" value="flavo_cyto_c"/>
    <property type="match status" value="1"/>
</dbReference>
<dbReference type="Proteomes" id="UP001385951">
    <property type="component" value="Unassembled WGS sequence"/>
</dbReference>
<keyword evidence="1 4" id="KW-0285">Flavoprotein</keyword>
<dbReference type="GO" id="GO:0010181">
    <property type="term" value="F:FMN binding"/>
    <property type="evidence" value="ECO:0007669"/>
    <property type="project" value="InterPro"/>
</dbReference>
<dbReference type="PANTHER" id="PTHR43400:SF1">
    <property type="entry name" value="FUMARATE REDUCTASE"/>
    <property type="match status" value="1"/>
</dbReference>
<reference evidence="7 8" key="1">
    <citation type="submission" date="2022-09" db="EMBL/GenBank/DDBJ databases">
        <authorList>
            <person name="Palmer J.M."/>
        </authorList>
    </citation>
    <scope>NUCLEOTIDE SEQUENCE [LARGE SCALE GENOMIC DNA]</scope>
    <source>
        <strain evidence="7 8">DSM 7382</strain>
    </source>
</reference>
<dbReference type="InterPro" id="IPR050315">
    <property type="entry name" value="FAD-oxidoreductase_2"/>
</dbReference>
<keyword evidence="2 4" id="KW-0274">FAD</keyword>
<evidence type="ECO:0000256" key="1">
    <source>
        <dbReference type="ARBA" id="ARBA00022630"/>
    </source>
</evidence>